<feature type="transmembrane region" description="Helical" evidence="9">
    <location>
        <begin position="12"/>
        <end position="38"/>
    </location>
</feature>
<dbReference type="Pfam" id="PF02518">
    <property type="entry name" value="HATPase_c"/>
    <property type="match status" value="1"/>
</dbReference>
<dbReference type="Gene3D" id="6.10.340.10">
    <property type="match status" value="1"/>
</dbReference>
<dbReference type="RefSeq" id="WP_187015242.1">
    <property type="nucleotide sequence ID" value="NZ_JACOQI010000011.1"/>
</dbReference>
<dbReference type="PRINTS" id="PR00344">
    <property type="entry name" value="BCTRLSENSOR"/>
</dbReference>
<dbReference type="SUPFAM" id="SSF47384">
    <property type="entry name" value="Homodimeric domain of signal transducing histidine kinase"/>
    <property type="match status" value="1"/>
</dbReference>
<dbReference type="SMART" id="SM00388">
    <property type="entry name" value="HisKA"/>
    <property type="match status" value="1"/>
</dbReference>
<evidence type="ECO:0000256" key="7">
    <source>
        <dbReference type="ARBA" id="ARBA00023012"/>
    </source>
</evidence>
<evidence type="ECO:0000256" key="9">
    <source>
        <dbReference type="SAM" id="Phobius"/>
    </source>
</evidence>
<evidence type="ECO:0000256" key="8">
    <source>
        <dbReference type="ARBA" id="ARBA00023136"/>
    </source>
</evidence>
<dbReference type="PANTHER" id="PTHR43711:SF26">
    <property type="entry name" value="SENSOR HISTIDINE KINASE RCSC"/>
    <property type="match status" value="1"/>
</dbReference>
<dbReference type="InterPro" id="IPR036097">
    <property type="entry name" value="HisK_dim/P_sf"/>
</dbReference>
<evidence type="ECO:0000259" key="10">
    <source>
        <dbReference type="PROSITE" id="PS50109"/>
    </source>
</evidence>
<feature type="domain" description="HAMP" evidence="11">
    <location>
        <begin position="77"/>
        <end position="129"/>
    </location>
</feature>
<dbReference type="InterPro" id="IPR003594">
    <property type="entry name" value="HATPase_dom"/>
</dbReference>
<dbReference type="CDD" id="cd00075">
    <property type="entry name" value="HATPase"/>
    <property type="match status" value="1"/>
</dbReference>
<dbReference type="FunFam" id="3.30.565.10:FF:000006">
    <property type="entry name" value="Sensor histidine kinase WalK"/>
    <property type="match status" value="1"/>
</dbReference>
<evidence type="ECO:0000313" key="12">
    <source>
        <dbReference type="EMBL" id="MBC5771013.1"/>
    </source>
</evidence>
<dbReference type="InterPro" id="IPR036890">
    <property type="entry name" value="HATPase_C_sf"/>
</dbReference>
<reference evidence="12" key="1">
    <citation type="submission" date="2020-08" db="EMBL/GenBank/DDBJ databases">
        <title>Genome public.</title>
        <authorList>
            <person name="Liu C."/>
            <person name="Sun Q."/>
        </authorList>
    </citation>
    <scope>NUCLEOTIDE SEQUENCE</scope>
    <source>
        <strain evidence="12">BX15</strain>
    </source>
</reference>
<dbReference type="FunFam" id="1.10.287.130:FF:000001">
    <property type="entry name" value="Two-component sensor histidine kinase"/>
    <property type="match status" value="1"/>
</dbReference>
<evidence type="ECO:0000256" key="5">
    <source>
        <dbReference type="ARBA" id="ARBA00022679"/>
    </source>
</evidence>
<keyword evidence="5" id="KW-0808">Transferase</keyword>
<dbReference type="CDD" id="cd00082">
    <property type="entry name" value="HisKA"/>
    <property type="match status" value="1"/>
</dbReference>
<keyword evidence="8 9" id="KW-0472">Membrane</keyword>
<keyword evidence="4" id="KW-0597">Phosphoprotein</keyword>
<dbReference type="EMBL" id="JACOQI010000011">
    <property type="protein sequence ID" value="MBC5771013.1"/>
    <property type="molecule type" value="Genomic_DNA"/>
</dbReference>
<organism evidence="12 13">
    <name type="scientific">Dysosmobacter segnis</name>
    <dbReference type="NCBI Taxonomy" id="2763042"/>
    <lineage>
        <taxon>Bacteria</taxon>
        <taxon>Bacillati</taxon>
        <taxon>Bacillota</taxon>
        <taxon>Clostridia</taxon>
        <taxon>Eubacteriales</taxon>
        <taxon>Oscillospiraceae</taxon>
        <taxon>Dysosmobacter</taxon>
    </lineage>
</organism>
<dbReference type="EC" id="2.7.13.3" evidence="3"/>
<keyword evidence="9" id="KW-1133">Transmembrane helix</keyword>
<accession>A0A923MJU2</accession>
<dbReference type="InterPro" id="IPR004358">
    <property type="entry name" value="Sig_transdc_His_kin-like_C"/>
</dbReference>
<dbReference type="GO" id="GO:0000155">
    <property type="term" value="F:phosphorelay sensor kinase activity"/>
    <property type="evidence" value="ECO:0007669"/>
    <property type="project" value="InterPro"/>
</dbReference>
<evidence type="ECO:0000256" key="3">
    <source>
        <dbReference type="ARBA" id="ARBA00012438"/>
    </source>
</evidence>
<name>A0A923MJU2_9FIRM</name>
<evidence type="ECO:0000256" key="6">
    <source>
        <dbReference type="ARBA" id="ARBA00022777"/>
    </source>
</evidence>
<dbReference type="Proteomes" id="UP000620327">
    <property type="component" value="Unassembled WGS sequence"/>
</dbReference>
<keyword evidence="13" id="KW-1185">Reference proteome</keyword>
<keyword evidence="9" id="KW-0812">Transmembrane</keyword>
<dbReference type="PROSITE" id="PS50885">
    <property type="entry name" value="HAMP"/>
    <property type="match status" value="1"/>
</dbReference>
<dbReference type="SMART" id="SM00304">
    <property type="entry name" value="HAMP"/>
    <property type="match status" value="1"/>
</dbReference>
<evidence type="ECO:0000313" key="13">
    <source>
        <dbReference type="Proteomes" id="UP000620327"/>
    </source>
</evidence>
<keyword evidence="6 12" id="KW-0418">Kinase</keyword>
<dbReference type="InterPro" id="IPR003660">
    <property type="entry name" value="HAMP_dom"/>
</dbReference>
<feature type="domain" description="Histidine kinase" evidence="10">
    <location>
        <begin position="137"/>
        <end position="350"/>
    </location>
</feature>
<comment type="catalytic activity">
    <reaction evidence="1">
        <text>ATP + protein L-histidine = ADP + protein N-phospho-L-histidine.</text>
        <dbReference type="EC" id="2.7.13.3"/>
    </reaction>
</comment>
<dbReference type="InterPro" id="IPR050736">
    <property type="entry name" value="Sensor_HK_Regulatory"/>
</dbReference>
<dbReference type="Pfam" id="PF00512">
    <property type="entry name" value="HisKA"/>
    <property type="match status" value="1"/>
</dbReference>
<evidence type="ECO:0000259" key="11">
    <source>
        <dbReference type="PROSITE" id="PS50885"/>
    </source>
</evidence>
<dbReference type="GO" id="GO:0016020">
    <property type="term" value="C:membrane"/>
    <property type="evidence" value="ECO:0007669"/>
    <property type="project" value="UniProtKB-SubCell"/>
</dbReference>
<dbReference type="InterPro" id="IPR003661">
    <property type="entry name" value="HisK_dim/P_dom"/>
</dbReference>
<feature type="transmembrane region" description="Helical" evidence="9">
    <location>
        <begin position="50"/>
        <end position="70"/>
    </location>
</feature>
<dbReference type="CDD" id="cd06225">
    <property type="entry name" value="HAMP"/>
    <property type="match status" value="1"/>
</dbReference>
<comment type="subcellular location">
    <subcellularLocation>
        <location evidence="2">Membrane</location>
    </subcellularLocation>
</comment>
<dbReference type="SUPFAM" id="SSF55874">
    <property type="entry name" value="ATPase domain of HSP90 chaperone/DNA topoisomerase II/histidine kinase"/>
    <property type="match status" value="1"/>
</dbReference>
<keyword evidence="7" id="KW-0902">Two-component regulatory system</keyword>
<evidence type="ECO:0000256" key="4">
    <source>
        <dbReference type="ARBA" id="ARBA00022553"/>
    </source>
</evidence>
<dbReference type="PROSITE" id="PS50109">
    <property type="entry name" value="HIS_KIN"/>
    <property type="match status" value="1"/>
</dbReference>
<dbReference type="AlphaFoldDB" id="A0A923MJU2"/>
<evidence type="ECO:0000256" key="2">
    <source>
        <dbReference type="ARBA" id="ARBA00004370"/>
    </source>
</evidence>
<evidence type="ECO:0000256" key="1">
    <source>
        <dbReference type="ARBA" id="ARBA00000085"/>
    </source>
</evidence>
<dbReference type="SMART" id="SM00387">
    <property type="entry name" value="HATPase_c"/>
    <property type="match status" value="1"/>
</dbReference>
<dbReference type="Gene3D" id="1.10.287.130">
    <property type="match status" value="1"/>
</dbReference>
<dbReference type="Gene3D" id="3.30.565.10">
    <property type="entry name" value="Histidine kinase-like ATPase, C-terminal domain"/>
    <property type="match status" value="1"/>
</dbReference>
<sequence length="353" mass="39903">MKRKHSKYRKIWLLWVALEGLVATFAIMSSFLLLRYLYFSNGTAIPEASVSTAGSVLSAVYLPLLITLILTTGFLEHKLSANVTNLMDGLRAVAGGDYSVRLKTDKHQLLDDLCEDFNRMTEELQSVRTLREDFVNSYSHEFKTPITAIKGFAELLSEPDLTEEERQQYLRIIQDESARLAELTNRTLLLTKLQSQRFLPDQTTFSLDEQIRRCAILCAHSWEEKRLTFSAELESVDCTSNEELLRQVWINLLNNAIRYTPPGGEIGVELRQVGGEAVVRVWDTGSGMTPEVQSHIFEKYYQGAAEDKKHGLGLGLSIVHRIIELTEGRIEVDSQPQQGSSFTVYLPLNQKGA</sequence>
<dbReference type="InterPro" id="IPR005467">
    <property type="entry name" value="His_kinase_dom"/>
</dbReference>
<proteinExistence type="predicted"/>
<comment type="caution">
    <text evidence="12">The sequence shown here is derived from an EMBL/GenBank/DDBJ whole genome shotgun (WGS) entry which is preliminary data.</text>
</comment>
<protein>
    <recommendedName>
        <fullName evidence="3">histidine kinase</fullName>
        <ecNumber evidence="3">2.7.13.3</ecNumber>
    </recommendedName>
</protein>
<gene>
    <name evidence="12" type="ORF">H8Z83_11905</name>
</gene>
<dbReference type="PANTHER" id="PTHR43711">
    <property type="entry name" value="TWO-COMPONENT HISTIDINE KINASE"/>
    <property type="match status" value="1"/>
</dbReference>